<keyword evidence="2" id="KW-0489">Methyltransferase</keyword>
<dbReference type="GO" id="GO:0032259">
    <property type="term" value="P:methylation"/>
    <property type="evidence" value="ECO:0007669"/>
    <property type="project" value="UniProtKB-KW"/>
</dbReference>
<protein>
    <submittedName>
        <fullName evidence="2">Class I SAM-dependent methyltransferase</fullName>
        <ecNumber evidence="2">2.1.-.-</ecNumber>
    </submittedName>
</protein>
<keyword evidence="3" id="KW-1185">Reference proteome</keyword>
<dbReference type="SUPFAM" id="SSF53335">
    <property type="entry name" value="S-adenosyl-L-methionine-dependent methyltransferases"/>
    <property type="match status" value="1"/>
</dbReference>
<dbReference type="InterPro" id="IPR029063">
    <property type="entry name" value="SAM-dependent_MTases_sf"/>
</dbReference>
<dbReference type="EC" id="2.1.-.-" evidence="2"/>
<dbReference type="Proteomes" id="UP001494902">
    <property type="component" value="Unassembled WGS sequence"/>
</dbReference>
<organism evidence="2 3">
    <name type="scientific">Pseudonocardia nematodicida</name>
    <dbReference type="NCBI Taxonomy" id="1206997"/>
    <lineage>
        <taxon>Bacteria</taxon>
        <taxon>Bacillati</taxon>
        <taxon>Actinomycetota</taxon>
        <taxon>Actinomycetes</taxon>
        <taxon>Pseudonocardiales</taxon>
        <taxon>Pseudonocardiaceae</taxon>
        <taxon>Pseudonocardia</taxon>
    </lineage>
</organism>
<sequence>MPPRTDAPAARFAELYAADPDPWGTRTRWYERRKRAVLTACLPREHYAHAAEPGCGNGSLTVELAARCDAVTASEPDPAALAAARTVLAGRPGVVLRGAGLPDPVTVPSGVDLVVLSEVLYYLAPETVGRVLDRVAGALRPGGDVVVVNWLGRPAEAPMSADDVGRAFRGDDRLRPLVEHRDEEFRLDVLRRR</sequence>
<keyword evidence="2" id="KW-0808">Transferase</keyword>
<comment type="caution">
    <text evidence="2">The sequence shown here is derived from an EMBL/GenBank/DDBJ whole genome shotgun (WGS) entry which is preliminary data.</text>
</comment>
<feature type="domain" description="Methyltransferase type 12" evidence="1">
    <location>
        <begin position="54"/>
        <end position="144"/>
    </location>
</feature>
<dbReference type="InterPro" id="IPR013217">
    <property type="entry name" value="Methyltransf_12"/>
</dbReference>
<dbReference type="EMBL" id="JBEDNQ010000010">
    <property type="protein sequence ID" value="MEQ3553408.1"/>
    <property type="molecule type" value="Genomic_DNA"/>
</dbReference>
<gene>
    <name evidence="2" type="ORF">WIS52_23300</name>
</gene>
<dbReference type="Gene3D" id="3.40.50.150">
    <property type="entry name" value="Vaccinia Virus protein VP39"/>
    <property type="match status" value="1"/>
</dbReference>
<evidence type="ECO:0000313" key="3">
    <source>
        <dbReference type="Proteomes" id="UP001494902"/>
    </source>
</evidence>
<dbReference type="RefSeq" id="WP_349300476.1">
    <property type="nucleotide sequence ID" value="NZ_JBEDNQ010000010.1"/>
</dbReference>
<evidence type="ECO:0000259" key="1">
    <source>
        <dbReference type="Pfam" id="PF08242"/>
    </source>
</evidence>
<accession>A0ABV1KHL1</accession>
<dbReference type="Pfam" id="PF08242">
    <property type="entry name" value="Methyltransf_12"/>
    <property type="match status" value="1"/>
</dbReference>
<name>A0ABV1KHL1_9PSEU</name>
<evidence type="ECO:0000313" key="2">
    <source>
        <dbReference type="EMBL" id="MEQ3553408.1"/>
    </source>
</evidence>
<proteinExistence type="predicted"/>
<dbReference type="CDD" id="cd02440">
    <property type="entry name" value="AdoMet_MTases"/>
    <property type="match status" value="1"/>
</dbReference>
<dbReference type="GO" id="GO:0008168">
    <property type="term" value="F:methyltransferase activity"/>
    <property type="evidence" value="ECO:0007669"/>
    <property type="project" value="UniProtKB-KW"/>
</dbReference>
<reference evidence="2 3" key="1">
    <citation type="submission" date="2024-03" db="EMBL/GenBank/DDBJ databases">
        <title>Draft genome sequence of Pseudonocardia nematodicida JCM 31783.</title>
        <authorList>
            <person name="Butdee W."/>
            <person name="Duangmal K."/>
        </authorList>
    </citation>
    <scope>NUCLEOTIDE SEQUENCE [LARGE SCALE GENOMIC DNA]</scope>
    <source>
        <strain evidence="2 3">JCM 31783</strain>
    </source>
</reference>